<keyword evidence="3" id="KW-1185">Reference proteome</keyword>
<gene>
    <name evidence="2" type="ORF">CC85DRAFT_298868</name>
</gene>
<dbReference type="AlphaFoldDB" id="A0A0J1BDN2"/>
<proteinExistence type="predicted"/>
<evidence type="ECO:0008006" key="4">
    <source>
        <dbReference type="Google" id="ProtNLM"/>
    </source>
</evidence>
<reference evidence="2 3" key="1">
    <citation type="submission" date="2015-03" db="EMBL/GenBank/DDBJ databases">
        <title>Genomics and transcriptomics of the oil-accumulating basidiomycete yeast T. oleaginosus allow insights into substrate utilization and the diverse evolutionary trajectories of mating systems in fungi.</title>
        <authorList>
            <consortium name="DOE Joint Genome Institute"/>
            <person name="Kourist R."/>
            <person name="Kracht O."/>
            <person name="Bracharz F."/>
            <person name="Lipzen A."/>
            <person name="Nolan M."/>
            <person name="Ohm R."/>
            <person name="Grigoriev I."/>
            <person name="Sun S."/>
            <person name="Heitman J."/>
            <person name="Bruck T."/>
            <person name="Nowrousian M."/>
        </authorList>
    </citation>
    <scope>NUCLEOTIDE SEQUENCE [LARGE SCALE GENOMIC DNA]</scope>
    <source>
        <strain evidence="2 3">IBC0246</strain>
    </source>
</reference>
<name>A0A0J1BDN2_9TREE</name>
<evidence type="ECO:0000313" key="2">
    <source>
        <dbReference type="EMBL" id="KLT46174.1"/>
    </source>
</evidence>
<dbReference type="OrthoDB" id="2581067at2759"/>
<feature type="signal peptide" evidence="1">
    <location>
        <begin position="1"/>
        <end position="15"/>
    </location>
</feature>
<dbReference type="Proteomes" id="UP000053611">
    <property type="component" value="Unassembled WGS sequence"/>
</dbReference>
<evidence type="ECO:0000256" key="1">
    <source>
        <dbReference type="SAM" id="SignalP"/>
    </source>
</evidence>
<sequence length="177" mass="19182">MLLLPLLLFIPLVIAQGLGVSTSYWPVLSPSPSTPWVRGQKNLLAWRVAGGTGVSAFEIELHHWSRKVMQGALKIARRYPMQALPGRYGNLGGSLEVEIPADLPATDGYMISFSSYYHGKVYAMSEPFAIVDSLPSNATAPTGVPSPSLTAVITGLPHPTQQWPLMLDGPEDKNDEK</sequence>
<evidence type="ECO:0000313" key="3">
    <source>
        <dbReference type="Proteomes" id="UP000053611"/>
    </source>
</evidence>
<dbReference type="RefSeq" id="XP_018282665.1">
    <property type="nucleotide sequence ID" value="XM_018425071.1"/>
</dbReference>
<feature type="chain" id="PRO_5012520172" description="DUF642 domain-containing protein" evidence="1">
    <location>
        <begin position="16"/>
        <end position="177"/>
    </location>
</feature>
<organism evidence="2 3">
    <name type="scientific">Cutaneotrichosporon oleaginosum</name>
    <dbReference type="NCBI Taxonomy" id="879819"/>
    <lineage>
        <taxon>Eukaryota</taxon>
        <taxon>Fungi</taxon>
        <taxon>Dikarya</taxon>
        <taxon>Basidiomycota</taxon>
        <taxon>Agaricomycotina</taxon>
        <taxon>Tremellomycetes</taxon>
        <taxon>Trichosporonales</taxon>
        <taxon>Trichosporonaceae</taxon>
        <taxon>Cutaneotrichosporon</taxon>
    </lineage>
</organism>
<keyword evidence="1" id="KW-0732">Signal</keyword>
<protein>
    <recommendedName>
        <fullName evidence="4">DUF642 domain-containing protein</fullName>
    </recommendedName>
</protein>
<dbReference type="EMBL" id="KQ087178">
    <property type="protein sequence ID" value="KLT46174.1"/>
    <property type="molecule type" value="Genomic_DNA"/>
</dbReference>
<accession>A0A0J1BDN2</accession>
<dbReference type="GeneID" id="28985674"/>